<evidence type="ECO:0000256" key="4">
    <source>
        <dbReference type="ARBA" id="ARBA00022519"/>
    </source>
</evidence>
<evidence type="ECO:0000256" key="3">
    <source>
        <dbReference type="ARBA" id="ARBA00022475"/>
    </source>
</evidence>
<proteinExistence type="inferred from homology"/>
<comment type="caution">
    <text evidence="17">The sequence shown here is derived from an EMBL/GenBank/DDBJ whole genome shotgun (WGS) entry which is preliminary data.</text>
</comment>
<organism evidence="17 18">
    <name type="scientific">Haematobacter massiliensis</name>
    <dbReference type="NCBI Taxonomy" id="195105"/>
    <lineage>
        <taxon>Bacteria</taxon>
        <taxon>Pseudomonadati</taxon>
        <taxon>Pseudomonadota</taxon>
        <taxon>Alphaproteobacteria</taxon>
        <taxon>Rhodobacterales</taxon>
        <taxon>Paracoccaceae</taxon>
        <taxon>Haematobacter</taxon>
    </lineage>
</organism>
<evidence type="ECO:0000259" key="16">
    <source>
        <dbReference type="PROSITE" id="PS50893"/>
    </source>
</evidence>
<evidence type="ECO:0000256" key="12">
    <source>
        <dbReference type="ARBA" id="ARBA00038388"/>
    </source>
</evidence>
<evidence type="ECO:0000256" key="13">
    <source>
        <dbReference type="ARBA" id="ARBA00041199"/>
    </source>
</evidence>
<evidence type="ECO:0000256" key="15">
    <source>
        <dbReference type="SAM" id="Phobius"/>
    </source>
</evidence>
<keyword evidence="3" id="KW-1003">Cell membrane</keyword>
<keyword evidence="2" id="KW-0813">Transport</keyword>
<keyword evidence="8" id="KW-1278">Translocase</keyword>
<reference evidence="17 18" key="1">
    <citation type="submission" date="2014-03" db="EMBL/GenBank/DDBJ databases">
        <title>Genome of Haematobacter massiliensis CCUG 47968.</title>
        <authorList>
            <person name="Wang D."/>
            <person name="Wang G."/>
        </authorList>
    </citation>
    <scope>NUCLEOTIDE SEQUENCE [LARGE SCALE GENOMIC DNA]</scope>
    <source>
        <strain evidence="17 18">CCUG 47968</strain>
    </source>
</reference>
<feature type="compositionally biased region" description="Low complexity" evidence="14">
    <location>
        <begin position="37"/>
        <end position="49"/>
    </location>
</feature>
<dbReference type="Proteomes" id="UP000028826">
    <property type="component" value="Unassembled WGS sequence"/>
</dbReference>
<feature type="region of interest" description="Disordered" evidence="14">
    <location>
        <begin position="303"/>
        <end position="333"/>
    </location>
</feature>
<protein>
    <recommendedName>
        <fullName evidence="13">Pyoverdine export ATP-binding/permease protein PvdT</fullName>
    </recommendedName>
</protein>
<dbReference type="InterPro" id="IPR003838">
    <property type="entry name" value="ABC3_permease_C"/>
</dbReference>
<evidence type="ECO:0000256" key="11">
    <source>
        <dbReference type="ARBA" id="ARBA00023251"/>
    </source>
</evidence>
<dbReference type="InterPro" id="IPR025857">
    <property type="entry name" value="MacB_PCD"/>
</dbReference>
<dbReference type="STRING" id="195105.CN97_18595"/>
<dbReference type="GO" id="GO:0005524">
    <property type="term" value="F:ATP binding"/>
    <property type="evidence" value="ECO:0007669"/>
    <property type="project" value="UniProtKB-KW"/>
</dbReference>
<keyword evidence="4" id="KW-0997">Cell inner membrane</keyword>
<feature type="compositionally biased region" description="Basic and acidic residues" evidence="14">
    <location>
        <begin position="318"/>
        <end position="330"/>
    </location>
</feature>
<keyword evidence="6" id="KW-0547">Nucleotide-binding</keyword>
<evidence type="ECO:0000256" key="9">
    <source>
        <dbReference type="ARBA" id="ARBA00022989"/>
    </source>
</evidence>
<dbReference type="InterPro" id="IPR003593">
    <property type="entry name" value="AAA+_ATPase"/>
</dbReference>
<dbReference type="SMART" id="SM00382">
    <property type="entry name" value="AAA"/>
    <property type="match status" value="1"/>
</dbReference>
<dbReference type="GO" id="GO:0005886">
    <property type="term" value="C:plasma membrane"/>
    <property type="evidence" value="ECO:0007669"/>
    <property type="project" value="UniProtKB-SubCell"/>
</dbReference>
<evidence type="ECO:0000256" key="8">
    <source>
        <dbReference type="ARBA" id="ARBA00022967"/>
    </source>
</evidence>
<dbReference type="PANTHER" id="PTHR30572">
    <property type="entry name" value="MEMBRANE COMPONENT OF TRANSPORTER-RELATED"/>
    <property type="match status" value="1"/>
</dbReference>
<evidence type="ECO:0000256" key="7">
    <source>
        <dbReference type="ARBA" id="ARBA00022840"/>
    </source>
</evidence>
<dbReference type="InterPro" id="IPR017911">
    <property type="entry name" value="MacB-like_ATP-bd"/>
</dbReference>
<dbReference type="GO" id="GO:0046677">
    <property type="term" value="P:response to antibiotic"/>
    <property type="evidence" value="ECO:0007669"/>
    <property type="project" value="UniProtKB-KW"/>
</dbReference>
<dbReference type="Gene3D" id="3.40.50.300">
    <property type="entry name" value="P-loop containing nucleotide triphosphate hydrolases"/>
    <property type="match status" value="1"/>
</dbReference>
<dbReference type="AlphaFoldDB" id="A0A086Y396"/>
<feature type="domain" description="ABC transporter" evidence="16">
    <location>
        <begin position="83"/>
        <end position="321"/>
    </location>
</feature>
<keyword evidence="11" id="KW-0046">Antibiotic resistance</keyword>
<dbReference type="CDD" id="cd03255">
    <property type="entry name" value="ABC_MJ0796_LolCDE_FtsE"/>
    <property type="match status" value="1"/>
</dbReference>
<dbReference type="EMBL" id="JGYG01000007">
    <property type="protein sequence ID" value="KFI28746.1"/>
    <property type="molecule type" value="Genomic_DNA"/>
</dbReference>
<dbReference type="FunFam" id="3.40.50.300:FF:000032">
    <property type="entry name" value="Export ABC transporter ATP-binding protein"/>
    <property type="match status" value="1"/>
</dbReference>
<dbReference type="PROSITE" id="PS00211">
    <property type="entry name" value="ABC_TRANSPORTER_1"/>
    <property type="match status" value="1"/>
</dbReference>
<dbReference type="eggNOG" id="COG0577">
    <property type="taxonomic scope" value="Bacteria"/>
</dbReference>
<feature type="transmembrane region" description="Helical" evidence="15">
    <location>
        <begin position="361"/>
        <end position="383"/>
    </location>
</feature>
<gene>
    <name evidence="17" type="ORF">CN97_18595</name>
</gene>
<dbReference type="GO" id="GO:0016887">
    <property type="term" value="F:ATP hydrolysis activity"/>
    <property type="evidence" value="ECO:0007669"/>
    <property type="project" value="InterPro"/>
</dbReference>
<sequence>MAATAPGHSPMTAPHAGNTRAPLTQSSHGEPPFAQDGSPTPGAATAAAHPSPPRAIPNEPGAPPAPARLGVPRTSGPAQDPLIELTRVTREYPSGDSTVAVLKGIDLTISRGEMVAIVGASGSGKSTLMNILGCLDRPSSGSYRISGRETSRLSPDELAALRREHFGFIFQRYNLLPELTALGNVEVPAIYAGRSRGEREPRAASLLGRLGLADKVQNRPNQLSGGQQQRVSIARALMNGAEVILADEPTGALDTASGQEVLRILDELHAEGRTVIIVTHDPGIAARAERIIEIRDGEIIGDHPTGRVTPPALTETDGPPKGRSPADQRARRAGPAMLATRLREAFLMALTAMNAHKLRTFLTMLGIIIGIASVVSVVALGAGSRQQVLANISSLGTNTLEIFAGRDFGDTRSGRITTLVVSDAQALSLQPYVAAVTPTVSTSKTIRYGATEVSTLVNGVGEQFFDARGAKLVAGRLFDAGDVASFSQDAVIDENTRTTLFPDGDAVGKVVLIGNVPVRITGVVQVQQGFGPSQNLSVYLPYTTVQSRFLGSTSLRSITVRVADAVDTGLAEQAVTQLLTQRHGTKDFFILNTDDIRQTITATTQALTLLIASIAVISLVVGGIGVMNIMLVSVSERVSEIGVRMAVGARAGDILQQFLIEAVLVCLIGGFLGVAAALAFGYVFSLASTTFTLIYSPASIVAAFLSSTLIGVVFGYLPARNASRLDPVVALSKA</sequence>
<accession>A0A086Y396</accession>
<keyword evidence="9 15" id="KW-1133">Transmembrane helix</keyword>
<feature type="transmembrane region" description="Helical" evidence="15">
    <location>
        <begin position="694"/>
        <end position="717"/>
    </location>
</feature>
<dbReference type="Pfam" id="PF12704">
    <property type="entry name" value="MacB_PCD"/>
    <property type="match status" value="1"/>
</dbReference>
<dbReference type="GO" id="GO:0098796">
    <property type="term" value="C:membrane protein complex"/>
    <property type="evidence" value="ECO:0007669"/>
    <property type="project" value="UniProtKB-ARBA"/>
</dbReference>
<dbReference type="Pfam" id="PF00005">
    <property type="entry name" value="ABC_tran"/>
    <property type="match status" value="1"/>
</dbReference>
<feature type="transmembrane region" description="Helical" evidence="15">
    <location>
        <begin position="658"/>
        <end position="682"/>
    </location>
</feature>
<dbReference type="InterPro" id="IPR003439">
    <property type="entry name" value="ABC_transporter-like_ATP-bd"/>
</dbReference>
<dbReference type="PANTHER" id="PTHR30572:SF14">
    <property type="entry name" value="MACROLIDE EXPORT ATP-BINDING_PERMEASE PROTEIN MACB"/>
    <property type="match status" value="1"/>
</dbReference>
<dbReference type="Pfam" id="PF02687">
    <property type="entry name" value="FtsX"/>
    <property type="match status" value="1"/>
</dbReference>
<dbReference type="SUPFAM" id="SSF52540">
    <property type="entry name" value="P-loop containing nucleoside triphosphate hydrolases"/>
    <property type="match status" value="1"/>
</dbReference>
<dbReference type="GO" id="GO:0022857">
    <property type="term" value="F:transmembrane transporter activity"/>
    <property type="evidence" value="ECO:0007669"/>
    <property type="project" value="TreeGrafter"/>
</dbReference>
<feature type="region of interest" description="Disordered" evidence="14">
    <location>
        <begin position="1"/>
        <end position="79"/>
    </location>
</feature>
<keyword evidence="18" id="KW-1185">Reference proteome</keyword>
<keyword evidence="7" id="KW-0067">ATP-binding</keyword>
<feature type="compositionally biased region" description="Pro residues" evidence="14">
    <location>
        <begin position="50"/>
        <end position="66"/>
    </location>
</feature>
<comment type="subcellular location">
    <subcellularLocation>
        <location evidence="1">Cell inner membrane</location>
        <topology evidence="1">Multi-pass membrane protein</topology>
    </subcellularLocation>
</comment>
<evidence type="ECO:0000256" key="14">
    <source>
        <dbReference type="SAM" id="MobiDB-lite"/>
    </source>
</evidence>
<keyword evidence="5 15" id="KW-0812">Transmembrane</keyword>
<dbReference type="InterPro" id="IPR017871">
    <property type="entry name" value="ABC_transporter-like_CS"/>
</dbReference>
<evidence type="ECO:0000256" key="1">
    <source>
        <dbReference type="ARBA" id="ARBA00004429"/>
    </source>
</evidence>
<keyword evidence="10 15" id="KW-0472">Membrane</keyword>
<dbReference type="PROSITE" id="PS50893">
    <property type="entry name" value="ABC_TRANSPORTER_2"/>
    <property type="match status" value="1"/>
</dbReference>
<evidence type="ECO:0000256" key="6">
    <source>
        <dbReference type="ARBA" id="ARBA00022741"/>
    </source>
</evidence>
<evidence type="ECO:0000256" key="2">
    <source>
        <dbReference type="ARBA" id="ARBA00022448"/>
    </source>
</evidence>
<evidence type="ECO:0000313" key="18">
    <source>
        <dbReference type="Proteomes" id="UP000028826"/>
    </source>
</evidence>
<name>A0A086Y396_9RHOB</name>
<dbReference type="eggNOG" id="COG1136">
    <property type="taxonomic scope" value="Bacteria"/>
</dbReference>
<comment type="similarity">
    <text evidence="12">Belongs to the ABC transporter superfamily. Macrolide exporter (TC 3.A.1.122) family.</text>
</comment>
<feature type="transmembrane region" description="Helical" evidence="15">
    <location>
        <begin position="606"/>
        <end position="631"/>
    </location>
</feature>
<evidence type="ECO:0000256" key="5">
    <source>
        <dbReference type="ARBA" id="ARBA00022692"/>
    </source>
</evidence>
<evidence type="ECO:0000256" key="10">
    <source>
        <dbReference type="ARBA" id="ARBA00023136"/>
    </source>
</evidence>
<evidence type="ECO:0000313" key="17">
    <source>
        <dbReference type="EMBL" id="KFI28746.1"/>
    </source>
</evidence>
<dbReference type="InterPro" id="IPR050250">
    <property type="entry name" value="Macrolide_Exporter_MacB"/>
</dbReference>
<dbReference type="InterPro" id="IPR027417">
    <property type="entry name" value="P-loop_NTPase"/>
</dbReference>